<evidence type="ECO:0000256" key="3">
    <source>
        <dbReference type="ARBA" id="ARBA00022692"/>
    </source>
</evidence>
<evidence type="ECO:0000256" key="6">
    <source>
        <dbReference type="SAM" id="MobiDB-lite"/>
    </source>
</evidence>
<keyword evidence="4 7" id="KW-1133">Transmembrane helix</keyword>
<dbReference type="FunFam" id="1.20.1250.20:FF:000511">
    <property type="entry name" value="MFS general substrate transporter"/>
    <property type="match status" value="1"/>
</dbReference>
<evidence type="ECO:0000256" key="4">
    <source>
        <dbReference type="ARBA" id="ARBA00022989"/>
    </source>
</evidence>
<sequence>MAHNDLEKRPASLKENIHHDGSSTDDYECEFTPAEQRKIIHRIDRRLVVTVGVLYCISLMDRTNLSAASIAGMNVELKLNVLMGTVSRYSVVTLVFFTTYIVFQPPATVIVRYLGPRNFLSCIVVAWGAVMIGMGFADSFHTLAALRVILGILEAGFFPSCVYLLSTWYTRFDIGKRYSCFYILGSLASACAGILAYGLMQLKGREGLNGWRWIFIIEGALTCFLGILGYWALVDFPDKAHKSWKFLNEREVKFIIDRVNRDRGDAKPEPWNLKKFLSGALDIKIWGFAMIFFNTTTVTYALAYFLPIILTENMGFSIGASQCLVAPPYALAAIVMYATGWAGDKYHLRGPIIIFNMILCIVGVAIMGFHSNANVRYFGVFLTTAGANSNVPATMSYQANNIRGQWKRAFCSATLVGMGGVGGIAGGLIFRFQDKPHYRPGLYACIACCLLTIIIVSLITLGSWRSNKKADRGEIELEYHDESDQKGFRYTY</sequence>
<feature type="transmembrane region" description="Helical" evidence="7">
    <location>
        <begin position="143"/>
        <end position="166"/>
    </location>
</feature>
<feature type="transmembrane region" description="Helical" evidence="7">
    <location>
        <begin position="375"/>
        <end position="397"/>
    </location>
</feature>
<dbReference type="PROSITE" id="PS50850">
    <property type="entry name" value="MFS"/>
    <property type="match status" value="1"/>
</dbReference>
<feature type="transmembrane region" description="Helical" evidence="7">
    <location>
        <begin position="409"/>
        <end position="429"/>
    </location>
</feature>
<accession>A0A9P4HEL6</accession>
<feature type="compositionally biased region" description="Basic and acidic residues" evidence="6">
    <location>
        <begin position="1"/>
        <end position="22"/>
    </location>
</feature>
<evidence type="ECO:0000259" key="8">
    <source>
        <dbReference type="PROSITE" id="PS50850"/>
    </source>
</evidence>
<evidence type="ECO:0000313" key="10">
    <source>
        <dbReference type="Proteomes" id="UP000799777"/>
    </source>
</evidence>
<dbReference type="GO" id="GO:0022857">
    <property type="term" value="F:transmembrane transporter activity"/>
    <property type="evidence" value="ECO:0007669"/>
    <property type="project" value="InterPro"/>
</dbReference>
<keyword evidence="2" id="KW-0813">Transport</keyword>
<feature type="transmembrane region" description="Helical" evidence="7">
    <location>
        <begin position="285"/>
        <end position="310"/>
    </location>
</feature>
<feature type="region of interest" description="Disordered" evidence="6">
    <location>
        <begin position="1"/>
        <end position="25"/>
    </location>
</feature>
<dbReference type="PANTHER" id="PTHR43791:SF47">
    <property type="entry name" value="MAJOR FACILITATOR SUPERFAMILY (MFS) PROFILE DOMAIN-CONTAINING PROTEIN-RELATED"/>
    <property type="match status" value="1"/>
</dbReference>
<evidence type="ECO:0000313" key="9">
    <source>
        <dbReference type="EMBL" id="KAF2033188.1"/>
    </source>
</evidence>
<feature type="transmembrane region" description="Helical" evidence="7">
    <location>
        <begin position="91"/>
        <end position="111"/>
    </location>
</feature>
<feature type="transmembrane region" description="Helical" evidence="7">
    <location>
        <begin position="178"/>
        <end position="199"/>
    </location>
</feature>
<feature type="transmembrane region" description="Helical" evidence="7">
    <location>
        <begin position="441"/>
        <end position="462"/>
    </location>
</feature>
<evidence type="ECO:0000256" key="5">
    <source>
        <dbReference type="ARBA" id="ARBA00023136"/>
    </source>
</evidence>
<dbReference type="Proteomes" id="UP000799777">
    <property type="component" value="Unassembled WGS sequence"/>
</dbReference>
<dbReference type="PANTHER" id="PTHR43791">
    <property type="entry name" value="PERMEASE-RELATED"/>
    <property type="match status" value="1"/>
</dbReference>
<comment type="subcellular location">
    <subcellularLocation>
        <location evidence="1">Membrane</location>
        <topology evidence="1">Multi-pass membrane protein</topology>
    </subcellularLocation>
</comment>
<feature type="transmembrane region" description="Helical" evidence="7">
    <location>
        <begin position="350"/>
        <end position="369"/>
    </location>
</feature>
<feature type="transmembrane region" description="Helical" evidence="7">
    <location>
        <begin position="211"/>
        <end position="233"/>
    </location>
</feature>
<keyword evidence="3 7" id="KW-0812">Transmembrane</keyword>
<protein>
    <submittedName>
        <fullName evidence="9">MFS general substrate transporter</fullName>
    </submittedName>
</protein>
<keyword evidence="5 7" id="KW-0472">Membrane</keyword>
<dbReference type="OrthoDB" id="3639251at2759"/>
<keyword evidence="10" id="KW-1185">Reference proteome</keyword>
<reference evidence="9" key="1">
    <citation type="journal article" date="2020" name="Stud. Mycol.">
        <title>101 Dothideomycetes genomes: a test case for predicting lifestyles and emergence of pathogens.</title>
        <authorList>
            <person name="Haridas S."/>
            <person name="Albert R."/>
            <person name="Binder M."/>
            <person name="Bloem J."/>
            <person name="Labutti K."/>
            <person name="Salamov A."/>
            <person name="Andreopoulos B."/>
            <person name="Baker S."/>
            <person name="Barry K."/>
            <person name="Bills G."/>
            <person name="Bluhm B."/>
            <person name="Cannon C."/>
            <person name="Castanera R."/>
            <person name="Culley D."/>
            <person name="Daum C."/>
            <person name="Ezra D."/>
            <person name="Gonzalez J."/>
            <person name="Henrissat B."/>
            <person name="Kuo A."/>
            <person name="Liang C."/>
            <person name="Lipzen A."/>
            <person name="Lutzoni F."/>
            <person name="Magnuson J."/>
            <person name="Mondo S."/>
            <person name="Nolan M."/>
            <person name="Ohm R."/>
            <person name="Pangilinan J."/>
            <person name="Park H.-J."/>
            <person name="Ramirez L."/>
            <person name="Alfaro M."/>
            <person name="Sun H."/>
            <person name="Tritt A."/>
            <person name="Yoshinaga Y."/>
            <person name="Zwiers L.-H."/>
            <person name="Turgeon B."/>
            <person name="Goodwin S."/>
            <person name="Spatafora J."/>
            <person name="Crous P."/>
            <person name="Grigoriev I."/>
        </authorList>
    </citation>
    <scope>NUCLEOTIDE SEQUENCE</scope>
    <source>
        <strain evidence="9">CBS 110217</strain>
    </source>
</reference>
<feature type="domain" description="Major facilitator superfamily (MFS) profile" evidence="8">
    <location>
        <begin position="47"/>
        <end position="465"/>
    </location>
</feature>
<feature type="transmembrane region" description="Helical" evidence="7">
    <location>
        <begin position="118"/>
        <end position="137"/>
    </location>
</feature>
<dbReference type="GO" id="GO:0016020">
    <property type="term" value="C:membrane"/>
    <property type="evidence" value="ECO:0007669"/>
    <property type="project" value="UniProtKB-SubCell"/>
</dbReference>
<evidence type="ECO:0000256" key="1">
    <source>
        <dbReference type="ARBA" id="ARBA00004141"/>
    </source>
</evidence>
<dbReference type="FunFam" id="1.20.1250.20:FF:000409">
    <property type="entry name" value="MFS general substrate transporter"/>
    <property type="match status" value="1"/>
</dbReference>
<dbReference type="InterPro" id="IPR020846">
    <property type="entry name" value="MFS_dom"/>
</dbReference>
<dbReference type="SUPFAM" id="SSF103473">
    <property type="entry name" value="MFS general substrate transporter"/>
    <property type="match status" value="1"/>
</dbReference>
<dbReference type="Gene3D" id="1.20.1250.20">
    <property type="entry name" value="MFS general substrate transporter like domains"/>
    <property type="match status" value="2"/>
</dbReference>
<feature type="transmembrane region" description="Helical" evidence="7">
    <location>
        <begin position="47"/>
        <end position="71"/>
    </location>
</feature>
<dbReference type="Pfam" id="PF07690">
    <property type="entry name" value="MFS_1"/>
    <property type="match status" value="1"/>
</dbReference>
<feature type="transmembrane region" description="Helical" evidence="7">
    <location>
        <begin position="316"/>
        <end position="338"/>
    </location>
</feature>
<dbReference type="InterPro" id="IPR011701">
    <property type="entry name" value="MFS"/>
</dbReference>
<name>A0A9P4HEL6_9PLEO</name>
<evidence type="ECO:0000256" key="7">
    <source>
        <dbReference type="SAM" id="Phobius"/>
    </source>
</evidence>
<gene>
    <name evidence="9" type="ORF">EK21DRAFT_59301</name>
</gene>
<comment type="caution">
    <text evidence="9">The sequence shown here is derived from an EMBL/GenBank/DDBJ whole genome shotgun (WGS) entry which is preliminary data.</text>
</comment>
<organism evidence="9 10">
    <name type="scientific">Setomelanomma holmii</name>
    <dbReference type="NCBI Taxonomy" id="210430"/>
    <lineage>
        <taxon>Eukaryota</taxon>
        <taxon>Fungi</taxon>
        <taxon>Dikarya</taxon>
        <taxon>Ascomycota</taxon>
        <taxon>Pezizomycotina</taxon>
        <taxon>Dothideomycetes</taxon>
        <taxon>Pleosporomycetidae</taxon>
        <taxon>Pleosporales</taxon>
        <taxon>Pleosporineae</taxon>
        <taxon>Phaeosphaeriaceae</taxon>
        <taxon>Setomelanomma</taxon>
    </lineage>
</organism>
<proteinExistence type="predicted"/>
<evidence type="ECO:0000256" key="2">
    <source>
        <dbReference type="ARBA" id="ARBA00022448"/>
    </source>
</evidence>
<dbReference type="AlphaFoldDB" id="A0A9P4HEL6"/>
<dbReference type="EMBL" id="ML978168">
    <property type="protein sequence ID" value="KAF2033188.1"/>
    <property type="molecule type" value="Genomic_DNA"/>
</dbReference>
<dbReference type="InterPro" id="IPR036259">
    <property type="entry name" value="MFS_trans_sf"/>
</dbReference>